<feature type="transmembrane region" description="Helical" evidence="1">
    <location>
        <begin position="50"/>
        <end position="66"/>
    </location>
</feature>
<keyword evidence="1" id="KW-0812">Transmembrane</keyword>
<dbReference type="Proteomes" id="UP000199427">
    <property type="component" value="Unassembled WGS sequence"/>
</dbReference>
<reference evidence="2 3" key="1">
    <citation type="submission" date="2016-10" db="EMBL/GenBank/DDBJ databases">
        <authorList>
            <person name="de Groot N.N."/>
        </authorList>
    </citation>
    <scope>NUCLEOTIDE SEQUENCE [LARGE SCALE GENOMIC DNA]</scope>
    <source>
        <strain evidence="2 3">DSM 21633</strain>
    </source>
</reference>
<accession>A0A1H9KDR7</accession>
<sequence length="442" mass="50034">MVYFSMVIFMCLFYISQSFISHPMMTSVYVLVCVLVYLMAYMKLTLKAKIFTGALFVLGIIIHYIYGNSGLMLLNGITQNLALLSIILLAPLISIPLKQEGIIKRLVEDLEHMKNDLKRSFYGVTFFVFLLSPILNMGSLRIVHSFISDLNIHPKILSNAYYNGFTPAVLWSPFFASVGIVLVTADLSFQAYLPIGLFFAIIQVIISLLLLRKLKVKKLQVMEHDNSKKYLKYMSFMIYVLLILFALVILESLTGWSMLLLVSILCIAIPAVYQLFRFDRHSLKSEATAYMHQVKNHSSMEVALFLSAGLFGNALLHTPIVDGLRHVILWSSEQSILWLFLFVILFVTLLAMFGIHQIVSVPIVLTIILTSEVEVSVYAAAFMCIFTWMLSASISPLNALNIIISSCVRTNGIKVAYQWNGKYFIAITVVAMFYVYMLDFIS</sequence>
<keyword evidence="1" id="KW-1133">Transmembrane helix</keyword>
<feature type="transmembrane region" description="Helical" evidence="1">
    <location>
        <begin position="72"/>
        <end position="95"/>
    </location>
</feature>
<gene>
    <name evidence="2" type="ORF">SAMN05216362_13719</name>
</gene>
<dbReference type="STRING" id="571933.SAMN05216362_13719"/>
<dbReference type="EMBL" id="FOES01000037">
    <property type="protein sequence ID" value="SEQ97294.1"/>
    <property type="molecule type" value="Genomic_DNA"/>
</dbReference>
<feature type="transmembrane region" description="Helical" evidence="1">
    <location>
        <begin position="297"/>
        <end position="316"/>
    </location>
</feature>
<name>A0A1H9KDR7_9BACI</name>
<feature type="transmembrane region" description="Helical" evidence="1">
    <location>
        <begin position="256"/>
        <end position="276"/>
    </location>
</feature>
<evidence type="ECO:0000313" key="3">
    <source>
        <dbReference type="Proteomes" id="UP000199427"/>
    </source>
</evidence>
<feature type="transmembrane region" description="Helical" evidence="1">
    <location>
        <begin position="191"/>
        <end position="211"/>
    </location>
</feature>
<protein>
    <submittedName>
        <fullName evidence="2">Uncharacterized protein</fullName>
    </submittedName>
</protein>
<feature type="transmembrane region" description="Helical" evidence="1">
    <location>
        <begin position="423"/>
        <end position="441"/>
    </location>
</feature>
<feature type="transmembrane region" description="Helical" evidence="1">
    <location>
        <begin position="336"/>
        <end position="365"/>
    </location>
</feature>
<proteinExistence type="predicted"/>
<feature type="transmembrane region" description="Helical" evidence="1">
    <location>
        <begin position="6"/>
        <end position="38"/>
    </location>
</feature>
<organism evidence="2 3">
    <name type="scientific">Piscibacillus halophilus</name>
    <dbReference type="NCBI Taxonomy" id="571933"/>
    <lineage>
        <taxon>Bacteria</taxon>
        <taxon>Bacillati</taxon>
        <taxon>Bacillota</taxon>
        <taxon>Bacilli</taxon>
        <taxon>Bacillales</taxon>
        <taxon>Bacillaceae</taxon>
        <taxon>Piscibacillus</taxon>
    </lineage>
</organism>
<keyword evidence="1" id="KW-0472">Membrane</keyword>
<feature type="transmembrane region" description="Helical" evidence="1">
    <location>
        <begin position="121"/>
        <end position="143"/>
    </location>
</feature>
<feature type="transmembrane region" description="Helical" evidence="1">
    <location>
        <begin position="377"/>
        <end position="403"/>
    </location>
</feature>
<feature type="transmembrane region" description="Helical" evidence="1">
    <location>
        <begin position="231"/>
        <end position="250"/>
    </location>
</feature>
<evidence type="ECO:0000256" key="1">
    <source>
        <dbReference type="SAM" id="Phobius"/>
    </source>
</evidence>
<dbReference type="AlphaFoldDB" id="A0A1H9KDR7"/>
<keyword evidence="3" id="KW-1185">Reference proteome</keyword>
<evidence type="ECO:0000313" key="2">
    <source>
        <dbReference type="EMBL" id="SEQ97294.1"/>
    </source>
</evidence>